<evidence type="ECO:0000256" key="13">
    <source>
        <dbReference type="PIRSR" id="PIRSR600823-1"/>
    </source>
</evidence>
<feature type="binding site" evidence="15">
    <location>
        <position position="240"/>
    </location>
    <ligand>
        <name>Ca(2+)</name>
        <dbReference type="ChEBI" id="CHEBI:29108"/>
        <label>2</label>
    </ligand>
</feature>
<feature type="binding site" evidence="14">
    <location>
        <position position="165"/>
    </location>
    <ligand>
        <name>substrate</name>
    </ligand>
</feature>
<feature type="binding site" evidence="15">
    <location>
        <position position="76"/>
    </location>
    <ligand>
        <name>Ca(2+)</name>
        <dbReference type="ChEBI" id="CHEBI:29108"/>
        <label>1</label>
    </ligand>
</feature>
<dbReference type="PRINTS" id="PR00458">
    <property type="entry name" value="PEROXIDASE"/>
</dbReference>
<comment type="function">
    <text evidence="18">Removal of H(2)O(2), oxidation of toxic reductants, biosynthesis and degradation of lignin, suberization, auxin catabolism, response to environmental stresses such as wounding, pathogen attack and oxidative stress.</text>
</comment>
<dbReference type="InterPro" id="IPR002016">
    <property type="entry name" value="Haem_peroxidase"/>
</dbReference>
<dbReference type="InterPro" id="IPR019794">
    <property type="entry name" value="Peroxidases_AS"/>
</dbReference>
<evidence type="ECO:0000256" key="5">
    <source>
        <dbReference type="ARBA" id="ARBA00022723"/>
    </source>
</evidence>
<dbReference type="GO" id="GO:0006979">
    <property type="term" value="P:response to oxidative stress"/>
    <property type="evidence" value="ECO:0007669"/>
    <property type="project" value="UniProtKB-UniRule"/>
</dbReference>
<keyword evidence="18" id="KW-0732">Signal</keyword>
<reference evidence="20 21" key="1">
    <citation type="submission" date="2023-10" db="EMBL/GenBank/DDBJ databases">
        <title>Chromosome-scale genome assembly provides insights into flower coloration mechanisms of Canna indica.</title>
        <authorList>
            <person name="Li C."/>
        </authorList>
    </citation>
    <scope>NUCLEOTIDE SEQUENCE [LARGE SCALE GENOMIC DNA]</scope>
    <source>
        <tissue evidence="20">Flower</tissue>
    </source>
</reference>
<keyword evidence="8 15" id="KW-0408">Iron</keyword>
<dbReference type="FunFam" id="1.10.420.10:FF:000001">
    <property type="entry name" value="Peroxidase"/>
    <property type="match status" value="1"/>
</dbReference>
<dbReference type="InterPro" id="IPR019793">
    <property type="entry name" value="Peroxidases_heam-ligand_BS"/>
</dbReference>
<evidence type="ECO:0000256" key="8">
    <source>
        <dbReference type="ARBA" id="ARBA00023004"/>
    </source>
</evidence>
<evidence type="ECO:0000256" key="11">
    <source>
        <dbReference type="ARBA" id="ARBA00023283"/>
    </source>
</evidence>
<dbReference type="PANTHER" id="PTHR31388">
    <property type="entry name" value="PEROXIDASE 72-RELATED"/>
    <property type="match status" value="1"/>
</dbReference>
<evidence type="ECO:0000313" key="21">
    <source>
        <dbReference type="Proteomes" id="UP001327560"/>
    </source>
</evidence>
<dbReference type="GO" id="GO:0005576">
    <property type="term" value="C:extracellular region"/>
    <property type="evidence" value="ECO:0007669"/>
    <property type="project" value="UniProtKB-SubCell"/>
</dbReference>
<dbReference type="SUPFAM" id="SSF48113">
    <property type="entry name" value="Heme-dependent peroxidases"/>
    <property type="match status" value="1"/>
</dbReference>
<feature type="active site" description="Proton acceptor" evidence="13">
    <location>
        <position position="68"/>
    </location>
</feature>
<feature type="signal peptide" evidence="18">
    <location>
        <begin position="1"/>
        <end position="26"/>
    </location>
</feature>
<evidence type="ECO:0000256" key="4">
    <source>
        <dbReference type="ARBA" id="ARBA00022617"/>
    </source>
</evidence>
<feature type="disulfide bond" evidence="17">
    <location>
        <begin position="123"/>
        <end position="316"/>
    </location>
</feature>
<feature type="binding site" evidence="15">
    <location>
        <position position="243"/>
    </location>
    <ligand>
        <name>Ca(2+)</name>
        <dbReference type="ChEBI" id="CHEBI:29108"/>
        <label>2</label>
    </ligand>
</feature>
<comment type="similarity">
    <text evidence="18">Belongs to the peroxidase family. Classical plant (class III) peroxidase subfamily.</text>
</comment>
<feature type="disulfide bond" evidence="17">
    <location>
        <begin position="70"/>
        <end position="75"/>
    </location>
</feature>
<feature type="disulfide bond" evidence="17">
    <location>
        <begin position="37"/>
        <end position="117"/>
    </location>
</feature>
<dbReference type="PROSITE" id="PS50873">
    <property type="entry name" value="PEROXIDASE_4"/>
    <property type="match status" value="1"/>
</dbReference>
<dbReference type="InterPro" id="IPR010255">
    <property type="entry name" value="Haem_peroxidase_sf"/>
</dbReference>
<feature type="binding site" evidence="15">
    <location>
        <position position="248"/>
    </location>
    <ligand>
        <name>Ca(2+)</name>
        <dbReference type="ChEBI" id="CHEBI:29108"/>
        <label>2</label>
    </ligand>
</feature>
<dbReference type="GO" id="GO:0042744">
    <property type="term" value="P:hydrogen peroxide catabolic process"/>
    <property type="evidence" value="ECO:0007669"/>
    <property type="project" value="UniProtKB-KW"/>
</dbReference>
<feature type="binding site" evidence="15">
    <location>
        <position position="69"/>
    </location>
    <ligand>
        <name>Ca(2+)</name>
        <dbReference type="ChEBI" id="CHEBI:29108"/>
        <label>1</label>
    </ligand>
</feature>
<name>A0AAQ3KP03_9LILI</name>
<evidence type="ECO:0000256" key="3">
    <source>
        <dbReference type="ARBA" id="ARBA00022559"/>
    </source>
</evidence>
<dbReference type="CDD" id="cd00693">
    <property type="entry name" value="secretory_peroxidase"/>
    <property type="match status" value="1"/>
</dbReference>
<evidence type="ECO:0000256" key="9">
    <source>
        <dbReference type="ARBA" id="ARBA00023157"/>
    </source>
</evidence>
<dbReference type="Pfam" id="PF00141">
    <property type="entry name" value="peroxidase"/>
    <property type="match status" value="1"/>
</dbReference>
<feature type="binding site" evidence="15">
    <location>
        <position position="72"/>
    </location>
    <ligand>
        <name>Ca(2+)</name>
        <dbReference type="ChEBI" id="CHEBI:29108"/>
        <label>1</label>
    </ligand>
</feature>
<evidence type="ECO:0000259" key="19">
    <source>
        <dbReference type="PROSITE" id="PS50873"/>
    </source>
</evidence>
<evidence type="ECO:0000256" key="6">
    <source>
        <dbReference type="ARBA" id="ARBA00022837"/>
    </source>
</evidence>
<feature type="binding site" evidence="15">
    <location>
        <position position="90"/>
    </location>
    <ligand>
        <name>Ca(2+)</name>
        <dbReference type="ChEBI" id="CHEBI:29108"/>
        <label>1</label>
    </ligand>
</feature>
<evidence type="ECO:0000256" key="10">
    <source>
        <dbReference type="ARBA" id="ARBA00023180"/>
    </source>
</evidence>
<organism evidence="20 21">
    <name type="scientific">Canna indica</name>
    <name type="common">Indian-shot</name>
    <dbReference type="NCBI Taxonomy" id="4628"/>
    <lineage>
        <taxon>Eukaryota</taxon>
        <taxon>Viridiplantae</taxon>
        <taxon>Streptophyta</taxon>
        <taxon>Embryophyta</taxon>
        <taxon>Tracheophyta</taxon>
        <taxon>Spermatophyta</taxon>
        <taxon>Magnoliopsida</taxon>
        <taxon>Liliopsida</taxon>
        <taxon>Zingiberales</taxon>
        <taxon>Cannaceae</taxon>
        <taxon>Canna</taxon>
    </lineage>
</organism>
<keyword evidence="5 15" id="KW-0479">Metal-binding</keyword>
<comment type="cofactor">
    <cofactor evidence="15 18">
        <name>Ca(2+)</name>
        <dbReference type="ChEBI" id="CHEBI:29108"/>
    </cofactor>
    <text evidence="15 18">Binds 2 calcium ions per subunit.</text>
</comment>
<evidence type="ECO:0000256" key="16">
    <source>
        <dbReference type="PIRSR" id="PIRSR600823-4"/>
    </source>
</evidence>
<evidence type="ECO:0000256" key="7">
    <source>
        <dbReference type="ARBA" id="ARBA00023002"/>
    </source>
</evidence>
<evidence type="ECO:0000256" key="12">
    <source>
        <dbReference type="ARBA" id="ARBA00023324"/>
    </source>
</evidence>
<evidence type="ECO:0000256" key="18">
    <source>
        <dbReference type="RuleBase" id="RU362060"/>
    </source>
</evidence>
<dbReference type="GO" id="GO:0046872">
    <property type="term" value="F:metal ion binding"/>
    <property type="evidence" value="ECO:0007669"/>
    <property type="project" value="UniProtKB-UniRule"/>
</dbReference>
<comment type="cofactor">
    <cofactor evidence="15 18">
        <name>heme b</name>
        <dbReference type="ChEBI" id="CHEBI:60344"/>
    </cofactor>
    <text evidence="15 18">Binds 1 heme b (iron(II)-protoporphyrin IX) group per subunit.</text>
</comment>
<keyword evidence="4 18" id="KW-0349">Heme</keyword>
<evidence type="ECO:0000256" key="17">
    <source>
        <dbReference type="PIRSR" id="PIRSR600823-5"/>
    </source>
</evidence>
<feature type="domain" description="Plant heme peroxidase family profile" evidence="19">
    <location>
        <begin position="27"/>
        <end position="320"/>
    </location>
</feature>
<keyword evidence="3 18" id="KW-0575">Peroxidase</keyword>
<keyword evidence="18" id="KW-0964">Secreted</keyword>
<dbReference type="PROSITE" id="PS00436">
    <property type="entry name" value="PEROXIDASE_2"/>
    <property type="match status" value="1"/>
</dbReference>
<evidence type="ECO:0000256" key="1">
    <source>
        <dbReference type="ARBA" id="ARBA00000189"/>
    </source>
</evidence>
<dbReference type="PROSITE" id="PS00435">
    <property type="entry name" value="PEROXIDASE_1"/>
    <property type="match status" value="1"/>
</dbReference>
<feature type="disulfide bond" evidence="17">
    <location>
        <begin position="202"/>
        <end position="227"/>
    </location>
</feature>
<feature type="site" description="Transition state stabilizer" evidence="16">
    <location>
        <position position="64"/>
    </location>
</feature>
<keyword evidence="7 18" id="KW-0560">Oxidoreductase</keyword>
<feature type="chain" id="PRO_5042668087" description="Peroxidase" evidence="18">
    <location>
        <begin position="27"/>
        <end position="320"/>
    </location>
</feature>
<dbReference type="PANTHER" id="PTHR31388:SF5">
    <property type="entry name" value="PEROXIDASE"/>
    <property type="match status" value="1"/>
</dbReference>
<protein>
    <recommendedName>
        <fullName evidence="18">Peroxidase</fullName>
        <ecNumber evidence="18">1.11.1.7</ecNumber>
    </recommendedName>
</protein>
<dbReference type="PRINTS" id="PR00461">
    <property type="entry name" value="PLPEROXIDASE"/>
</dbReference>
<dbReference type="EC" id="1.11.1.7" evidence="18"/>
<comment type="subcellular location">
    <subcellularLocation>
        <location evidence="18">Secreted</location>
    </subcellularLocation>
</comment>
<dbReference type="InterPro" id="IPR033905">
    <property type="entry name" value="Secretory_peroxidase"/>
</dbReference>
<dbReference type="Gene3D" id="1.10.420.10">
    <property type="entry name" value="Peroxidase, domain 2"/>
    <property type="match status" value="1"/>
</dbReference>
<dbReference type="GO" id="GO:0020037">
    <property type="term" value="F:heme binding"/>
    <property type="evidence" value="ECO:0007669"/>
    <property type="project" value="UniProtKB-UniRule"/>
</dbReference>
<proteinExistence type="inferred from homology"/>
<feature type="binding site" evidence="15">
    <location>
        <position position="78"/>
    </location>
    <ligand>
        <name>Ca(2+)</name>
        <dbReference type="ChEBI" id="CHEBI:29108"/>
        <label>1</label>
    </ligand>
</feature>
<dbReference type="Gene3D" id="1.10.520.10">
    <property type="match status" value="1"/>
</dbReference>
<keyword evidence="10" id="KW-0325">Glycoprotein</keyword>
<keyword evidence="11" id="KW-0873">Pyrrolidone carboxylic acid</keyword>
<dbReference type="GO" id="GO:0140825">
    <property type="term" value="F:lactoperoxidase activity"/>
    <property type="evidence" value="ECO:0007669"/>
    <property type="project" value="UniProtKB-EC"/>
</dbReference>
<dbReference type="AlphaFoldDB" id="A0AAQ3KP03"/>
<dbReference type="Proteomes" id="UP001327560">
    <property type="component" value="Chromosome 6"/>
</dbReference>
<keyword evidence="6 15" id="KW-0106">Calcium</keyword>
<feature type="binding site" evidence="15">
    <location>
        <position position="196"/>
    </location>
    <ligand>
        <name>Ca(2+)</name>
        <dbReference type="ChEBI" id="CHEBI:29108"/>
        <label>2</label>
    </ligand>
</feature>
<accession>A0AAQ3KP03</accession>
<feature type="binding site" description="axial binding residue" evidence="15">
    <location>
        <position position="195"/>
    </location>
    <ligand>
        <name>heme b</name>
        <dbReference type="ChEBI" id="CHEBI:60344"/>
    </ligand>
    <ligandPart>
        <name>Fe</name>
        <dbReference type="ChEBI" id="CHEBI:18248"/>
    </ligandPart>
</feature>
<dbReference type="InterPro" id="IPR000823">
    <property type="entry name" value="Peroxidase_pln"/>
</dbReference>
<dbReference type="FunFam" id="1.10.520.10:FF:000001">
    <property type="entry name" value="Peroxidase"/>
    <property type="match status" value="1"/>
</dbReference>
<keyword evidence="21" id="KW-1185">Reference proteome</keyword>
<keyword evidence="12 18" id="KW-0376">Hydrogen peroxide</keyword>
<evidence type="ECO:0000313" key="20">
    <source>
        <dbReference type="EMBL" id="WOL12408.1"/>
    </source>
</evidence>
<evidence type="ECO:0000256" key="2">
    <source>
        <dbReference type="ARBA" id="ARBA00006873"/>
    </source>
</evidence>
<evidence type="ECO:0000256" key="14">
    <source>
        <dbReference type="PIRSR" id="PIRSR600823-2"/>
    </source>
</evidence>
<keyword evidence="9 17" id="KW-1015">Disulfide bond</keyword>
<comment type="catalytic activity">
    <reaction evidence="1 18">
        <text>2 a phenolic donor + H2O2 = 2 a phenolic radical donor + 2 H2O</text>
        <dbReference type="Rhea" id="RHEA:56136"/>
        <dbReference type="ChEBI" id="CHEBI:15377"/>
        <dbReference type="ChEBI" id="CHEBI:16240"/>
        <dbReference type="ChEBI" id="CHEBI:139520"/>
        <dbReference type="ChEBI" id="CHEBI:139521"/>
        <dbReference type="EC" id="1.11.1.7"/>
    </reaction>
</comment>
<evidence type="ECO:0000256" key="15">
    <source>
        <dbReference type="PIRSR" id="PIRSR600823-3"/>
    </source>
</evidence>
<feature type="binding site" evidence="15">
    <location>
        <position position="74"/>
    </location>
    <ligand>
        <name>Ca(2+)</name>
        <dbReference type="ChEBI" id="CHEBI:29108"/>
        <label>1</label>
    </ligand>
</feature>
<dbReference type="EMBL" id="CP136895">
    <property type="protein sequence ID" value="WOL12408.1"/>
    <property type="molecule type" value="Genomic_DNA"/>
</dbReference>
<gene>
    <name evidence="20" type="ORF">Cni_G21175</name>
</gene>
<sequence length="320" mass="34062">MASCTTKSFLGVIFFFALLASSSVSAQLSSSYYAGSCPNLQSIVRSTMTQAVAQDPSLGASMLRLFFHDCFVNGCDASVLLDDTPAMVGEKNAPPNRNSLRGYEVIDSIKSQVESVCRAVVSCADILALAARDGVNLLGGPSWYVPLGRRDARTASLNAAVANLPPASASVGTLVSAFASKGLNMRDMTALSGAHTVGSARCGSFRPHIYNDSNIDQGFAFTRRQSCLAAGGDGSLAPLDPTTPNWFDNSYFQNLMARRGLLHSDQELFNNGPTDWVVRMYSSDPAAFASDFAGAMVKMGYISPLTGSMGEIRLNCRRIN</sequence>
<comment type="similarity">
    <text evidence="2">Belongs to the peroxidase family. Ascorbate peroxidase subfamily.</text>
</comment>